<organism evidence="1 2">
    <name type="scientific">Rhabditophanes sp. KR3021</name>
    <dbReference type="NCBI Taxonomy" id="114890"/>
    <lineage>
        <taxon>Eukaryota</taxon>
        <taxon>Metazoa</taxon>
        <taxon>Ecdysozoa</taxon>
        <taxon>Nematoda</taxon>
        <taxon>Chromadorea</taxon>
        <taxon>Rhabditida</taxon>
        <taxon>Tylenchina</taxon>
        <taxon>Panagrolaimomorpha</taxon>
        <taxon>Strongyloidoidea</taxon>
        <taxon>Alloionematidae</taxon>
        <taxon>Rhabditophanes</taxon>
    </lineage>
</organism>
<protein>
    <submittedName>
        <fullName evidence="2">Histidine acid phosphatase family protein</fullName>
    </submittedName>
</protein>
<sequence>MKREYFLFFIFCIVESSQKELVSVQVLWRHGDRTPTNPAEDYDPNKNYKWTVPLGELTPTGMRQHYELGKRLMKRYTKEYKLISKVYNATDFYCRSTDKNRALASAYCNLAGFFSKSEDYFDKKENEWKFDWVPVPVHSTNLANDYLLNTSWNCTRLKQLEEQRLATPEFIAFQKSNTALFNYFQNHANVTVNSYKTLKKMYGTIRVEKEYYNLEQPSWLTDKIYNDMKSFVEHSINYVFGGPGFNLPEDIELLKLKGGNLLSTMINNMERVIGNKEIQKFISYSSHDTTLMSFANVLQAKDLILGSSLLDYASNFLVELWRDSDNEYYVKVLYGKNAFDTWEVVTDKIGGCDGDYCFFKDFKIRSEKYILPDPLNSCT</sequence>
<dbReference type="Proteomes" id="UP000095286">
    <property type="component" value="Unplaced"/>
</dbReference>
<dbReference type="WBParaSite" id="RSKR_0000988000.1">
    <property type="protein sequence ID" value="RSKR_0000988000.1"/>
    <property type="gene ID" value="RSKR_0000988000"/>
</dbReference>
<evidence type="ECO:0000313" key="2">
    <source>
        <dbReference type="WBParaSite" id="RSKR_0000988000.1"/>
    </source>
</evidence>
<name>A0AC35UBY3_9BILA</name>
<proteinExistence type="predicted"/>
<evidence type="ECO:0000313" key="1">
    <source>
        <dbReference type="Proteomes" id="UP000095286"/>
    </source>
</evidence>
<accession>A0AC35UBY3</accession>
<reference evidence="2" key="1">
    <citation type="submission" date="2016-11" db="UniProtKB">
        <authorList>
            <consortium name="WormBaseParasite"/>
        </authorList>
    </citation>
    <scope>IDENTIFICATION</scope>
    <source>
        <strain evidence="2">KR3021</strain>
    </source>
</reference>